<evidence type="ECO:0000313" key="3">
    <source>
        <dbReference type="Proteomes" id="UP000187735"/>
    </source>
</evidence>
<dbReference type="EC" id="3.5.1.42" evidence="2"/>
<dbReference type="InterPro" id="IPR036653">
    <property type="entry name" value="CinA-like_C"/>
</dbReference>
<feature type="domain" description="CinA C-terminal" evidence="1">
    <location>
        <begin position="6"/>
        <end position="127"/>
    </location>
</feature>
<dbReference type="EMBL" id="CP017641">
    <property type="protein sequence ID" value="APZ91662.1"/>
    <property type="molecule type" value="Genomic_DNA"/>
</dbReference>
<name>A0A1P8WC84_9PLAN</name>
<proteinExistence type="predicted"/>
<dbReference type="RefSeq" id="WP_077023388.1">
    <property type="nucleotide sequence ID" value="NZ_CP017641.1"/>
</dbReference>
<dbReference type="KEGG" id="fmr:Fuma_01253"/>
<dbReference type="Pfam" id="PF02464">
    <property type="entry name" value="CinA"/>
    <property type="match status" value="1"/>
</dbReference>
<protein>
    <submittedName>
        <fullName evidence="2">Nicotinamide-nucleotide amidohydrolase PncC</fullName>
        <ecNumber evidence="2">3.5.1.42</ecNumber>
    </submittedName>
</protein>
<dbReference type="InterPro" id="IPR008136">
    <property type="entry name" value="CinA_C"/>
</dbReference>
<keyword evidence="3" id="KW-1185">Reference proteome</keyword>
<dbReference type="Proteomes" id="UP000187735">
    <property type="component" value="Chromosome"/>
</dbReference>
<dbReference type="AlphaFoldDB" id="A0A1P8WC84"/>
<evidence type="ECO:0000259" key="1">
    <source>
        <dbReference type="Pfam" id="PF02464"/>
    </source>
</evidence>
<keyword evidence="2" id="KW-0378">Hydrolase</keyword>
<dbReference type="GO" id="GO:0019159">
    <property type="term" value="F:nicotinamide-nucleotide amidase activity"/>
    <property type="evidence" value="ECO:0007669"/>
    <property type="project" value="UniProtKB-EC"/>
</dbReference>
<accession>A0A1P8WC84</accession>
<dbReference type="Gene3D" id="3.90.950.20">
    <property type="entry name" value="CinA-like"/>
    <property type="match status" value="1"/>
</dbReference>
<gene>
    <name evidence="2" type="primary">pncC</name>
    <name evidence="2" type="ORF">Fuma_01253</name>
</gene>
<dbReference type="SUPFAM" id="SSF142433">
    <property type="entry name" value="CinA-like"/>
    <property type="match status" value="1"/>
</dbReference>
<dbReference type="STRING" id="1891926.Fuma_01253"/>
<sequence length="177" mass="18822">MTVTNDEIAARLQQQLQLTGHQIVFAESCTAGLIAATLGRIPGISQWLAGSAVVYQLATKSAWLDVDADLLQNPGPVSEIVSQQMASGVLQLTPHATIAASVTGHLGPDAPPEQDGTAWSTVAIRTNGEPTLVSKCLLLDELLPSLNDEVELRQRRQAMAVRLVMQFCVDAVKSNPA</sequence>
<dbReference type="OrthoDB" id="281405at2"/>
<organism evidence="2 3">
    <name type="scientific">Fuerstiella marisgermanici</name>
    <dbReference type="NCBI Taxonomy" id="1891926"/>
    <lineage>
        <taxon>Bacteria</taxon>
        <taxon>Pseudomonadati</taxon>
        <taxon>Planctomycetota</taxon>
        <taxon>Planctomycetia</taxon>
        <taxon>Planctomycetales</taxon>
        <taxon>Planctomycetaceae</taxon>
        <taxon>Fuerstiella</taxon>
    </lineage>
</organism>
<reference evidence="2 3" key="1">
    <citation type="journal article" date="2016" name="Front. Microbiol.">
        <title>Fuerstia marisgermanicae gen. nov., sp. nov., an Unusual Member of the Phylum Planctomycetes from the German Wadden Sea.</title>
        <authorList>
            <person name="Kohn T."/>
            <person name="Heuer A."/>
            <person name="Jogler M."/>
            <person name="Vollmers J."/>
            <person name="Boedeker C."/>
            <person name="Bunk B."/>
            <person name="Rast P."/>
            <person name="Borchert D."/>
            <person name="Glockner I."/>
            <person name="Freese H.M."/>
            <person name="Klenk H.P."/>
            <person name="Overmann J."/>
            <person name="Kaster A.K."/>
            <person name="Rohde M."/>
            <person name="Wiegand S."/>
            <person name="Jogler C."/>
        </authorList>
    </citation>
    <scope>NUCLEOTIDE SEQUENCE [LARGE SCALE GENOMIC DNA]</scope>
    <source>
        <strain evidence="2 3">NH11</strain>
    </source>
</reference>
<evidence type="ECO:0000313" key="2">
    <source>
        <dbReference type="EMBL" id="APZ91662.1"/>
    </source>
</evidence>